<evidence type="ECO:0000256" key="1">
    <source>
        <dbReference type="SAM" id="MobiDB-lite"/>
    </source>
</evidence>
<feature type="compositionally biased region" description="Basic and acidic residues" evidence="1">
    <location>
        <begin position="170"/>
        <end position="189"/>
    </location>
</feature>
<name>A0AAF0FAA3_9BASI</name>
<keyword evidence="3" id="KW-1185">Reference proteome</keyword>
<evidence type="ECO:0000313" key="2">
    <source>
        <dbReference type="EMBL" id="WFD43607.1"/>
    </source>
</evidence>
<feature type="compositionally biased region" description="Basic and acidic residues" evidence="1">
    <location>
        <begin position="223"/>
        <end position="273"/>
    </location>
</feature>
<dbReference type="InterPro" id="IPR028018">
    <property type="entry name" value="DUF4646"/>
</dbReference>
<proteinExistence type="predicted"/>
<feature type="compositionally biased region" description="Basic residues" evidence="1">
    <location>
        <begin position="1"/>
        <end position="15"/>
    </location>
</feature>
<feature type="region of interest" description="Disordered" evidence="1">
    <location>
        <begin position="223"/>
        <end position="280"/>
    </location>
</feature>
<dbReference type="Pfam" id="PF15496">
    <property type="entry name" value="DUF4646"/>
    <property type="match status" value="1"/>
</dbReference>
<reference evidence="2" key="1">
    <citation type="submission" date="2023-02" db="EMBL/GenBank/DDBJ databases">
        <title>Mating type loci evolution in Malassezia.</title>
        <authorList>
            <person name="Coelho M.A."/>
        </authorList>
    </citation>
    <scope>NUCLEOTIDE SEQUENCE</scope>
    <source>
        <strain evidence="2">CBS 14136</strain>
    </source>
</reference>
<dbReference type="EMBL" id="CP118377">
    <property type="protein sequence ID" value="WFD43607.1"/>
    <property type="molecule type" value="Genomic_DNA"/>
</dbReference>
<dbReference type="Proteomes" id="UP001214628">
    <property type="component" value="Chromosome 3"/>
</dbReference>
<feature type="region of interest" description="Disordered" evidence="1">
    <location>
        <begin position="164"/>
        <end position="204"/>
    </location>
</feature>
<sequence length="324" mass="38002">MMGKLHTKFTRHPGKPLRPTPMSFLRPASPPSRSGPTYSSFQAFYLPGRHKSQIAKGFEPRYPADIMVDHDVSAVDWDRFLLNLQVAGALRGRDQLIANVLPASLTIVNAGIGNYWITRGIMNSLQRRYIPEVLALVETYQYRFFQQRELDVFVACGTSRMTGDLDQDEDLKRVPGEQERQIKEAERSEQVSNKSMSEMDPGYYATTDARLKSYKIDKKRLKEERREKKKEERQKRCEMRKEERQKRHEMRKEERQKRHEMRKEERQARSNDKKHGKYRIVIEPMEKPIVQPSAEWLLQLEEREKGWGYSGNTISGAEVRVNSQ</sequence>
<gene>
    <name evidence="2" type="ORF">MPSI1_002270</name>
</gene>
<organism evidence="2 3">
    <name type="scientific">Malassezia psittaci</name>
    <dbReference type="NCBI Taxonomy" id="1821823"/>
    <lineage>
        <taxon>Eukaryota</taxon>
        <taxon>Fungi</taxon>
        <taxon>Dikarya</taxon>
        <taxon>Basidiomycota</taxon>
        <taxon>Ustilaginomycotina</taxon>
        <taxon>Malasseziomycetes</taxon>
        <taxon>Malasseziales</taxon>
        <taxon>Malasseziaceae</taxon>
        <taxon>Malassezia</taxon>
    </lineage>
</organism>
<protein>
    <submittedName>
        <fullName evidence="2">Uncharacterized protein</fullName>
    </submittedName>
</protein>
<feature type="region of interest" description="Disordered" evidence="1">
    <location>
        <begin position="1"/>
        <end position="36"/>
    </location>
</feature>
<accession>A0AAF0FAA3</accession>
<dbReference type="AlphaFoldDB" id="A0AAF0FAA3"/>
<evidence type="ECO:0000313" key="3">
    <source>
        <dbReference type="Proteomes" id="UP001214628"/>
    </source>
</evidence>